<proteinExistence type="predicted"/>
<sequence>MRETLTQSCCIPLLQREHTLKSEPENVFDILEERRRGSDISHALRTFSAQPYRGATPLSVSALNRMVRESQYLRYVISEIAVESGEPRECVREEAANILEEMSQNLQLSFIRLMGFALTKIFKRLFSSIRVNEDGLARLTASYKGEISEPKVMNSYESPSCNHLIAPPLQLQQAIQEHPVILMPNHRSYIDFLVLSYIMFTYDLSIPVIAAGIRKYLLQTNEN</sequence>
<protein>
    <submittedName>
        <fullName evidence="1">Uncharacterized protein</fullName>
    </submittedName>
</protein>
<name>A0ACC5ZPE6_9TELE</name>
<evidence type="ECO:0000313" key="1">
    <source>
        <dbReference type="EMBL" id="MCJ8749916.1"/>
    </source>
</evidence>
<keyword evidence="2" id="KW-1185">Reference proteome</keyword>
<gene>
    <name evidence="1" type="ORF">PDJAM_G00193030</name>
</gene>
<dbReference type="EMBL" id="CM041004">
    <property type="protein sequence ID" value="MCJ8749916.1"/>
    <property type="molecule type" value="Genomic_DNA"/>
</dbReference>
<organism evidence="1 2">
    <name type="scientific">Pangasius djambal</name>
    <dbReference type="NCBI Taxonomy" id="1691987"/>
    <lineage>
        <taxon>Eukaryota</taxon>
        <taxon>Metazoa</taxon>
        <taxon>Chordata</taxon>
        <taxon>Craniata</taxon>
        <taxon>Vertebrata</taxon>
        <taxon>Euteleostomi</taxon>
        <taxon>Actinopterygii</taxon>
        <taxon>Neopterygii</taxon>
        <taxon>Teleostei</taxon>
        <taxon>Ostariophysi</taxon>
        <taxon>Siluriformes</taxon>
        <taxon>Pangasiidae</taxon>
        <taxon>Pangasius</taxon>
    </lineage>
</organism>
<dbReference type="Proteomes" id="UP000830395">
    <property type="component" value="Chromosome 30"/>
</dbReference>
<evidence type="ECO:0000313" key="2">
    <source>
        <dbReference type="Proteomes" id="UP000830395"/>
    </source>
</evidence>
<accession>A0ACC5ZPE6</accession>
<reference evidence="1" key="1">
    <citation type="submission" date="2020-02" db="EMBL/GenBank/DDBJ databases">
        <title>Genome sequencing of the panga catfish, Pangasius djambal.</title>
        <authorList>
            <person name="Wen M."/>
            <person name="Zahm M."/>
            <person name="Roques C."/>
            <person name="Cabau C."/>
            <person name="Klopp C."/>
            <person name="Donnadieu C."/>
            <person name="Jouanno E."/>
            <person name="Avarre J.-C."/>
            <person name="Campet M."/>
            <person name="Ha T."/>
            <person name="Dugue R."/>
            <person name="Lampietro C."/>
            <person name="Louis A."/>
            <person name="Herpin A."/>
            <person name="Echchiki A."/>
            <person name="Berthelot C."/>
            <person name="Parey E."/>
            <person name="Roest-Crollius H."/>
            <person name="Braasch I."/>
            <person name="Postlethwait J.H."/>
            <person name="Bobe J."/>
            <person name="Montfort J."/>
            <person name="Bouchez O."/>
            <person name="Begum T."/>
            <person name="Schartl M."/>
            <person name="Gustiano R."/>
            <person name="Guiguen Y."/>
        </authorList>
    </citation>
    <scope>NUCLEOTIDE SEQUENCE</scope>
    <source>
        <strain evidence="1">Pdj_M5554</strain>
    </source>
</reference>
<comment type="caution">
    <text evidence="1">The sequence shown here is derived from an EMBL/GenBank/DDBJ whole genome shotgun (WGS) entry which is preliminary data.</text>
</comment>